<dbReference type="EMBL" id="DROD01000009">
    <property type="protein sequence ID" value="HHJ51578.1"/>
    <property type="molecule type" value="Genomic_DNA"/>
</dbReference>
<evidence type="ECO:0000313" key="2">
    <source>
        <dbReference type="EMBL" id="HHJ51578.1"/>
    </source>
</evidence>
<evidence type="ECO:0008006" key="3">
    <source>
        <dbReference type="Google" id="ProtNLM"/>
    </source>
</evidence>
<reference evidence="2" key="1">
    <citation type="journal article" date="2020" name="mSystems">
        <title>Genome- and Community-Level Interaction Insights into Carbon Utilization and Element Cycling Functions of Hydrothermarchaeota in Hydrothermal Sediment.</title>
        <authorList>
            <person name="Zhou Z."/>
            <person name="Liu Y."/>
            <person name="Xu W."/>
            <person name="Pan J."/>
            <person name="Luo Z.H."/>
            <person name="Li M."/>
        </authorList>
    </citation>
    <scope>NUCLEOTIDE SEQUENCE [LARGE SCALE GENOMIC DNA]</scope>
    <source>
        <strain evidence="2">HyVt-527</strain>
    </source>
</reference>
<name>A0A7V5PM91_CALAY</name>
<evidence type="ECO:0000256" key="1">
    <source>
        <dbReference type="SAM" id="SignalP"/>
    </source>
</evidence>
<proteinExistence type="predicted"/>
<dbReference type="AlphaFoldDB" id="A0A7V5PM91"/>
<keyword evidence="1" id="KW-0732">Signal</keyword>
<dbReference type="SUPFAM" id="SSF56935">
    <property type="entry name" value="Porins"/>
    <property type="match status" value="1"/>
</dbReference>
<feature type="signal peptide" evidence="1">
    <location>
        <begin position="1"/>
        <end position="22"/>
    </location>
</feature>
<feature type="chain" id="PRO_5030874816" description="TonB-dependent receptor" evidence="1">
    <location>
        <begin position="23"/>
        <end position="615"/>
    </location>
</feature>
<sequence length="615" mass="71097">MSRFFALIFFGLLFFRFAAAQAPDSLTAAGVADSLAAPPAPAKITLHPFNESFSPIDAHDSSAADIFRFSDLIRLNYAGCGDVFRFSPLFRVTDFNDPGLPRFVSGLNLYPRQTGLYFEGYPLNDPVNGLYNLRFISPDAIRRIEAGTAPLTRDASAQGVDFIARSLTPKEPYTRLMYREGDFGYVDLDIEFAKRYGDRLGVQLGGINKYYDPLGYHGYAFRGIIHSQISARLYARTRFLLNRELVRFIPRTGSYLTRRREERDDAVQDFFFRDADSASGFWQVRVAASSSRRHLSETLSDAFNLFVNFDRYDFSLRRRWRRASWQLDQRVAWYQNRVWGNTFYRRYVDSGFSTHHALDWRFGNSLRISPALELAYREGFDPLILPAFNLQWGSNTIAVKGSFSRNMRFPNRNELSFSRPHLIGNAHLLPEIFTVSQAEFAWRPAQAWHFAVQVGHQKIEREITFTDTTFNNGASRAFDFISFRAEYEFSKFKLQTGGQANNSTPAISPPASFWLRLGYHDAWLNGKVIIDANAYLTWRRDHLLLDYQPQLEYFYLSNRHSGSYWLTGFKIVATVKTAQIFLAMDNPFATQYQIVYGYPEYYRRTRVGVNWVLWN</sequence>
<accession>A0A7V5PM91</accession>
<dbReference type="Proteomes" id="UP000886124">
    <property type="component" value="Unassembled WGS sequence"/>
</dbReference>
<organism evidence="2">
    <name type="scientific">Caldithrix abyssi</name>
    <dbReference type="NCBI Taxonomy" id="187145"/>
    <lineage>
        <taxon>Bacteria</taxon>
        <taxon>Pseudomonadati</taxon>
        <taxon>Calditrichota</taxon>
        <taxon>Calditrichia</taxon>
        <taxon>Calditrichales</taxon>
        <taxon>Calditrichaceae</taxon>
        <taxon>Caldithrix</taxon>
    </lineage>
</organism>
<gene>
    <name evidence="2" type="ORF">ENJ89_00160</name>
</gene>
<protein>
    <recommendedName>
        <fullName evidence="3">TonB-dependent receptor</fullName>
    </recommendedName>
</protein>
<comment type="caution">
    <text evidence="2">The sequence shown here is derived from an EMBL/GenBank/DDBJ whole genome shotgun (WGS) entry which is preliminary data.</text>
</comment>